<dbReference type="EMBL" id="JAWNFU010000003">
    <property type="protein sequence ID" value="MDY5153509.1"/>
    <property type="molecule type" value="Genomic_DNA"/>
</dbReference>
<feature type="transmembrane region" description="Helical" evidence="2">
    <location>
        <begin position="852"/>
        <end position="873"/>
    </location>
</feature>
<evidence type="ECO:0000313" key="4">
    <source>
        <dbReference type="EMBL" id="SDE20177.1"/>
    </source>
</evidence>
<dbReference type="Proteomes" id="UP001273799">
    <property type="component" value="Unassembled WGS sequence"/>
</dbReference>
<organism evidence="4 5">
    <name type="scientific">Actinobaculum suis</name>
    <dbReference type="NCBI Taxonomy" id="1657"/>
    <lineage>
        <taxon>Bacteria</taxon>
        <taxon>Bacillati</taxon>
        <taxon>Actinomycetota</taxon>
        <taxon>Actinomycetes</taxon>
        <taxon>Actinomycetales</taxon>
        <taxon>Actinomycetaceae</taxon>
        <taxon>Actinobaculum</taxon>
    </lineage>
</organism>
<feature type="transmembrane region" description="Helical" evidence="2">
    <location>
        <begin position="674"/>
        <end position="693"/>
    </location>
</feature>
<name>A0A1G7B005_9ACTO</name>
<feature type="transmembrane region" description="Helical" evidence="2">
    <location>
        <begin position="475"/>
        <end position="502"/>
    </location>
</feature>
<dbReference type="EMBL" id="FNAU01000003">
    <property type="protein sequence ID" value="SDE20177.1"/>
    <property type="molecule type" value="Genomic_DNA"/>
</dbReference>
<dbReference type="AlphaFoldDB" id="A0A1G7B005"/>
<feature type="transmembrane region" description="Helical" evidence="2">
    <location>
        <begin position="782"/>
        <end position="800"/>
    </location>
</feature>
<gene>
    <name evidence="3" type="ORF">R6G71_05540</name>
    <name evidence="4" type="ORF">SAMN05421878_103147</name>
</gene>
<feature type="transmembrane region" description="Helical" evidence="2">
    <location>
        <begin position="634"/>
        <end position="667"/>
    </location>
</feature>
<accession>A0A1G7B005</accession>
<feature type="transmembrane region" description="Helical" evidence="2">
    <location>
        <begin position="751"/>
        <end position="770"/>
    </location>
</feature>
<evidence type="ECO:0000313" key="5">
    <source>
        <dbReference type="Proteomes" id="UP000182744"/>
    </source>
</evidence>
<dbReference type="Gene3D" id="3.90.550.10">
    <property type="entry name" value="Spore Coat Polysaccharide Biosynthesis Protein SpsA, Chain A"/>
    <property type="match status" value="1"/>
</dbReference>
<keyword evidence="2" id="KW-1133">Transmembrane helix</keyword>
<keyword evidence="4" id="KW-0808">Transferase</keyword>
<dbReference type="SUPFAM" id="SSF53448">
    <property type="entry name" value="Nucleotide-diphospho-sugar transferases"/>
    <property type="match status" value="1"/>
</dbReference>
<keyword evidence="3" id="KW-0328">Glycosyltransferase</keyword>
<reference evidence="3" key="3">
    <citation type="submission" date="2023-10" db="EMBL/GenBank/DDBJ databases">
        <title>Whole Genome based description of the genera Actinobaculum and Actinotignum reveals a complex phylogenetic relationship within the species included in the genus Actinotignum.</title>
        <authorList>
            <person name="Jensen C.S."/>
            <person name="Dargis R."/>
            <person name="Kemp M."/>
            <person name="Christensen J.J."/>
        </authorList>
    </citation>
    <scope>NUCLEOTIDE SEQUENCE</scope>
    <source>
        <strain evidence="3">Actinobaculum_suis_CCUG19206T</strain>
    </source>
</reference>
<dbReference type="Pfam" id="PF13641">
    <property type="entry name" value="Glyco_tranf_2_3"/>
    <property type="match status" value="1"/>
</dbReference>
<dbReference type="EC" id="2.4.-.-" evidence="3"/>
<feature type="transmembrane region" description="Helical" evidence="2">
    <location>
        <begin position="812"/>
        <end position="832"/>
    </location>
</feature>
<reference evidence="4" key="2">
    <citation type="submission" date="2016-10" db="EMBL/GenBank/DDBJ databases">
        <authorList>
            <person name="de Groot N.N."/>
        </authorList>
    </citation>
    <scope>NUCLEOTIDE SEQUENCE [LARGE SCALE GENOMIC DNA]</scope>
    <source>
        <strain evidence="4">DSM 20639</strain>
    </source>
</reference>
<dbReference type="RefSeq" id="WP_074661442.1">
    <property type="nucleotide sequence ID" value="NZ_FNAU01000003.1"/>
</dbReference>
<feature type="compositionally biased region" description="Low complexity" evidence="1">
    <location>
        <begin position="1080"/>
        <end position="1118"/>
    </location>
</feature>
<protein>
    <submittedName>
        <fullName evidence="3 4">Glycosyltransferase</fullName>
        <ecNumber evidence="3">2.4.-.-</ecNumber>
    </submittedName>
</protein>
<dbReference type="PANTHER" id="PTHR43685:SF3">
    <property type="entry name" value="SLR2126 PROTEIN"/>
    <property type="match status" value="1"/>
</dbReference>
<feature type="transmembrane region" description="Helical" evidence="2">
    <location>
        <begin position="276"/>
        <end position="300"/>
    </location>
</feature>
<dbReference type="PANTHER" id="PTHR43685">
    <property type="entry name" value="GLYCOSYLTRANSFERASE"/>
    <property type="match status" value="1"/>
</dbReference>
<keyword evidence="2" id="KW-0472">Membrane</keyword>
<evidence type="ECO:0000313" key="3">
    <source>
        <dbReference type="EMBL" id="MDY5153509.1"/>
    </source>
</evidence>
<feature type="region of interest" description="Disordered" evidence="1">
    <location>
        <begin position="1066"/>
        <end position="1122"/>
    </location>
</feature>
<reference evidence="5" key="1">
    <citation type="submission" date="2016-10" db="EMBL/GenBank/DDBJ databases">
        <authorList>
            <person name="Varghese N."/>
        </authorList>
    </citation>
    <scope>NUCLEOTIDE SEQUENCE [LARGE SCALE GENOMIC DNA]</scope>
    <source>
        <strain evidence="5">DSM 20639</strain>
    </source>
</reference>
<feature type="transmembrane region" description="Helical" evidence="2">
    <location>
        <begin position="401"/>
        <end position="424"/>
    </location>
</feature>
<dbReference type="InterPro" id="IPR029044">
    <property type="entry name" value="Nucleotide-diphossugar_trans"/>
</dbReference>
<keyword evidence="5" id="KW-1185">Reference proteome</keyword>
<dbReference type="GO" id="GO:0016757">
    <property type="term" value="F:glycosyltransferase activity"/>
    <property type="evidence" value="ECO:0007669"/>
    <property type="project" value="UniProtKB-KW"/>
</dbReference>
<sequence length="1172" mass="121393">MSESHTTRVVEDVASFIVTRPASPTLTSTLTAALLGECVPATITILEATGAAETDISAENRAGINNALERVSGALGEIPAGVQITTQPVLAKNLGQAVNRYCAQATPAGSAGAAGTLADNAAWLWILHEDSAPEPGALAALYRRGSSSRAIAAVGTKQIGWDDRRELLEVGIRATRSARRVPEIEPGDKDGGQLDGRSDVLAVGTAGMLLRESAWQEVGGFDPELGPFGDGLEISRRLRGAGWRVVVEPKAAVRHARLAFGTSHRNSYRARRLAQIYNAVLAAPAGLAPVLFMWYVFAALPRCLWRLLTKEPRLAHGELVAGLQLLGKIPALVRGRQRHRKSHTIGRAGIKDLEATGAEVRRAKRQTRRAERERIALAATPDPLTLRDQAKWRRRTRTARGVAIFIGLALSLGFALPMIGAGTVSGGAFLPDSWTGSEIIRGAAHSWLAAGDGGPGRIDALWLLLAPLALLGEPWGLNFGTVLLAVLYTSFFWAALAAFWAAGTLTRSPHIRALAALGWAAAPPLVGAVTAGSVAGAVFHIALPVALGALAGVGAAASARARETRSISRRSGRTQTTETSTVNTAAATTATSPTTTANTPAATTATSPTTTANTPAATTAHEPAPVTSAFPPSVAGLGVCALAFVFLAAAAPVMLLVATVVALACLWRWRQLRILWIAVPAWVLILPTLSPNWRLLFAVPGMPVPSQPTWLGLLTFSPTLGRSATDIAKLWHDSGLAVPARITEFLGDVPLAIPVLAALLVLVAAAACLLRRRHWRRIRAGWALAAAGLLWAAASTRVITGQYFVGSTAFPAYGWAGTGLSFALLGLFIVLVSGGDGLRTDISRRSFGPHQLLGLGSVGLVALAGLFSGGYGISMAVAGVGALQPVSGPAIPAIAVADQASGARGRVLALHADSNGVRAEIWRSAGLSTHEVTMARQAQAATCLAQNRACTDPASADLAAAVANLLEGNTDAANSLAAHAVSTVLIPAGESDAVAGALNAAPGLEYVTENESGKFWRVVASEGEPARLRIDGQAIPSGRHGAHVEIPAGGPAELSLAERADSGWQASLDGHTLPPVTSETISTGAGASANSGTGPENSAATENGAGAEARENSAAAGSWQQKWELPARTEPMMLTVGYRPGTDVLIGLAQALCGLVAIVVAIPIRRRKVVAA</sequence>
<evidence type="ECO:0000256" key="1">
    <source>
        <dbReference type="SAM" id="MobiDB-lite"/>
    </source>
</evidence>
<feature type="region of interest" description="Disordered" evidence="1">
    <location>
        <begin position="564"/>
        <end position="620"/>
    </location>
</feature>
<evidence type="ECO:0000256" key="2">
    <source>
        <dbReference type="SAM" id="Phobius"/>
    </source>
</evidence>
<proteinExistence type="predicted"/>
<dbReference type="InterPro" id="IPR050834">
    <property type="entry name" value="Glycosyltransf_2"/>
</dbReference>
<keyword evidence="2" id="KW-0812">Transmembrane</keyword>
<feature type="compositionally biased region" description="Low complexity" evidence="1">
    <location>
        <begin position="576"/>
        <end position="620"/>
    </location>
</feature>
<dbReference type="Proteomes" id="UP000182744">
    <property type="component" value="Unassembled WGS sequence"/>
</dbReference>
<feature type="transmembrane region" description="Helical" evidence="2">
    <location>
        <begin position="1144"/>
        <end position="1164"/>
    </location>
</feature>
<feature type="transmembrane region" description="Helical" evidence="2">
    <location>
        <begin position="514"/>
        <end position="543"/>
    </location>
</feature>